<comment type="caution">
    <text evidence="3">The sequence shown here is derived from an EMBL/GenBank/DDBJ whole genome shotgun (WGS) entry which is preliminary data.</text>
</comment>
<dbReference type="Proteomes" id="UP000601435">
    <property type="component" value="Unassembled WGS sequence"/>
</dbReference>
<sequence length="530" mass="60430">MLHGLMGHCMKRKTSVLENRSRWTVASVDLRYNASLGAVHEFAAAKYFNRMMMTHPWRTFEASEAEVFIIPIDIDPSDLDADDSKFCGPQMYEQHLLETLGLLFEQTHITKKSGADHFWMMSANYPERLIEKFAPILADALRMANHLHFMTVGVMELFPGRSLKATPLENSGDLYMLQGNRRKRPWRCSLPVPFVQSFPFSEYHVEEFEVWLKRKYLFYHQFSGYYQDEHSRNLRAQALNVRNFARRPSRVWVGDQFVQSSELQHGFQSSRFCFAIAGRNGGPTRKFYDAVLHGCIPVVVSDQWLYTFAFSGHVKHEAYAVFIPEEISWEQCFLNAKQWFLSVILVQKNRAVDAELDRRPAPTGGFAPYRLRTAELGEKVCCSVLFANLALCSRRRGGADQPPLGSQHSNATSRARCALPGLAGGSHVVIHVEICISNLVMSMVAPLLSYDRPDSHALGSVLLWELRQHCGTNPTSVRDDNLYPVDVPLRRRRHTSPLNGTQIAEELLRHGTSLSLKWRHDPATTSHFMG</sequence>
<dbReference type="OrthoDB" id="417025at2759"/>
<name>A0A812MFN4_9DINO</name>
<dbReference type="InterPro" id="IPR040911">
    <property type="entry name" value="Exostosin_GT47"/>
</dbReference>
<keyword evidence="4" id="KW-1185">Reference proteome</keyword>
<comment type="similarity">
    <text evidence="1">Belongs to the glycosyltransferase 47 family.</text>
</comment>
<feature type="domain" description="Exostosin GT47" evidence="2">
    <location>
        <begin position="39"/>
        <end position="326"/>
    </location>
</feature>
<evidence type="ECO:0000256" key="1">
    <source>
        <dbReference type="ARBA" id="ARBA00010271"/>
    </source>
</evidence>
<accession>A0A812MFN4</accession>
<dbReference type="Pfam" id="PF03016">
    <property type="entry name" value="Exostosin_GT47"/>
    <property type="match status" value="1"/>
</dbReference>
<dbReference type="GO" id="GO:0016757">
    <property type="term" value="F:glycosyltransferase activity"/>
    <property type="evidence" value="ECO:0007669"/>
    <property type="project" value="InterPro"/>
</dbReference>
<reference evidence="3" key="1">
    <citation type="submission" date="2021-02" db="EMBL/GenBank/DDBJ databases">
        <authorList>
            <person name="Dougan E. K."/>
            <person name="Rhodes N."/>
            <person name="Thang M."/>
            <person name="Chan C."/>
        </authorList>
    </citation>
    <scope>NUCLEOTIDE SEQUENCE</scope>
</reference>
<dbReference type="InterPro" id="IPR004263">
    <property type="entry name" value="Exostosin"/>
</dbReference>
<organism evidence="3 4">
    <name type="scientific">Symbiodinium necroappetens</name>
    <dbReference type="NCBI Taxonomy" id="1628268"/>
    <lineage>
        <taxon>Eukaryota</taxon>
        <taxon>Sar</taxon>
        <taxon>Alveolata</taxon>
        <taxon>Dinophyceae</taxon>
        <taxon>Suessiales</taxon>
        <taxon>Symbiodiniaceae</taxon>
        <taxon>Symbiodinium</taxon>
    </lineage>
</organism>
<evidence type="ECO:0000313" key="4">
    <source>
        <dbReference type="Proteomes" id="UP000601435"/>
    </source>
</evidence>
<protein>
    <submittedName>
        <fullName evidence="3">KptA protein</fullName>
    </submittedName>
</protein>
<evidence type="ECO:0000259" key="2">
    <source>
        <dbReference type="Pfam" id="PF03016"/>
    </source>
</evidence>
<gene>
    <name evidence="3" type="primary">kptA</name>
    <name evidence="3" type="ORF">SNEC2469_LOCUS6112</name>
</gene>
<evidence type="ECO:0000313" key="3">
    <source>
        <dbReference type="EMBL" id="CAE7263664.1"/>
    </source>
</evidence>
<dbReference type="AlphaFoldDB" id="A0A812MFN4"/>
<dbReference type="PANTHER" id="PTHR11062">
    <property type="entry name" value="EXOSTOSIN HEPARAN SULFATE GLYCOSYLTRANSFERASE -RELATED"/>
    <property type="match status" value="1"/>
</dbReference>
<proteinExistence type="inferred from homology"/>
<dbReference type="EMBL" id="CAJNJA010010886">
    <property type="protein sequence ID" value="CAE7263664.1"/>
    <property type="molecule type" value="Genomic_DNA"/>
</dbReference>